<dbReference type="Proteomes" id="UP000239209">
    <property type="component" value="Unassembled WGS sequence"/>
</dbReference>
<dbReference type="InterPro" id="IPR008254">
    <property type="entry name" value="Flavodoxin/NO_synth"/>
</dbReference>
<dbReference type="Pfam" id="PF00258">
    <property type="entry name" value="Flavodoxin_1"/>
    <property type="match status" value="1"/>
</dbReference>
<comment type="caution">
    <text evidence="2">The sequence shown here is derived from an EMBL/GenBank/DDBJ whole genome shotgun (WGS) entry which is preliminary data.</text>
</comment>
<dbReference type="SUPFAM" id="SSF52218">
    <property type="entry name" value="Flavoproteins"/>
    <property type="match status" value="1"/>
</dbReference>
<dbReference type="RefSeq" id="WP_106126242.1">
    <property type="nucleotide sequence ID" value="NZ_PVZG01000004.1"/>
</dbReference>
<gene>
    <name evidence="2" type="ORF">CLV70_104170</name>
</gene>
<organism evidence="2 3">
    <name type="scientific">Pseudosporangium ferrugineum</name>
    <dbReference type="NCBI Taxonomy" id="439699"/>
    <lineage>
        <taxon>Bacteria</taxon>
        <taxon>Bacillati</taxon>
        <taxon>Actinomycetota</taxon>
        <taxon>Actinomycetes</taxon>
        <taxon>Micromonosporales</taxon>
        <taxon>Micromonosporaceae</taxon>
        <taxon>Pseudosporangium</taxon>
    </lineage>
</organism>
<feature type="domain" description="Flavodoxin-like" evidence="1">
    <location>
        <begin position="3"/>
        <end position="161"/>
    </location>
</feature>
<dbReference type="InterPro" id="IPR001226">
    <property type="entry name" value="Flavodoxin_CS"/>
</dbReference>
<proteinExistence type="predicted"/>
<protein>
    <recommendedName>
        <fullName evidence="1">Flavodoxin-like domain-containing protein</fullName>
    </recommendedName>
</protein>
<evidence type="ECO:0000259" key="1">
    <source>
        <dbReference type="PROSITE" id="PS50902"/>
    </source>
</evidence>
<dbReference type="AlphaFoldDB" id="A0A2T0SB25"/>
<dbReference type="PROSITE" id="PS00201">
    <property type="entry name" value="FLAVODOXIN"/>
    <property type="match status" value="1"/>
</dbReference>
<dbReference type="InterPro" id="IPR029039">
    <property type="entry name" value="Flavoprotein-like_sf"/>
</dbReference>
<evidence type="ECO:0000313" key="3">
    <source>
        <dbReference type="Proteomes" id="UP000239209"/>
    </source>
</evidence>
<evidence type="ECO:0000313" key="2">
    <source>
        <dbReference type="EMBL" id="PRY30618.1"/>
    </source>
</evidence>
<reference evidence="2 3" key="1">
    <citation type="submission" date="2018-03" db="EMBL/GenBank/DDBJ databases">
        <title>Genomic Encyclopedia of Archaeal and Bacterial Type Strains, Phase II (KMG-II): from individual species to whole genera.</title>
        <authorList>
            <person name="Goeker M."/>
        </authorList>
    </citation>
    <scope>NUCLEOTIDE SEQUENCE [LARGE SCALE GENOMIC DNA]</scope>
    <source>
        <strain evidence="2 3">DSM 45348</strain>
    </source>
</reference>
<dbReference type="GO" id="GO:0009055">
    <property type="term" value="F:electron transfer activity"/>
    <property type="evidence" value="ECO:0007669"/>
    <property type="project" value="InterPro"/>
</dbReference>
<sequence>MKALIIFESMFGNTQSIAHAVAEGLGDAYDVRVADVATMPRAYGVDLVVVGGPTHAFGMSRPSTREDARRQGTVREGAVAAGLREYFDCSPVLHGLAAAAFDTKINKPLVPGSAARKAQKELRRLGCRIVLPAEHFLVTGTGGPLLEGERERARQWGAALAQAAAREHHSV</sequence>
<dbReference type="PROSITE" id="PS50902">
    <property type="entry name" value="FLAVODOXIN_LIKE"/>
    <property type="match status" value="1"/>
</dbReference>
<dbReference type="GO" id="GO:0010181">
    <property type="term" value="F:FMN binding"/>
    <property type="evidence" value="ECO:0007669"/>
    <property type="project" value="InterPro"/>
</dbReference>
<dbReference type="OrthoDB" id="3253043at2"/>
<accession>A0A2T0SB25</accession>
<keyword evidence="3" id="KW-1185">Reference proteome</keyword>
<dbReference type="EMBL" id="PVZG01000004">
    <property type="protein sequence ID" value="PRY30618.1"/>
    <property type="molecule type" value="Genomic_DNA"/>
</dbReference>
<name>A0A2T0SB25_9ACTN</name>
<dbReference type="Gene3D" id="3.40.50.360">
    <property type="match status" value="1"/>
</dbReference>